<comment type="caution">
    <text evidence="1">The sequence shown here is derived from an EMBL/GenBank/DDBJ whole genome shotgun (WGS) entry which is preliminary data.</text>
</comment>
<evidence type="ECO:0000313" key="2">
    <source>
        <dbReference type="Proteomes" id="UP000823388"/>
    </source>
</evidence>
<keyword evidence="2" id="KW-1185">Reference proteome</keyword>
<dbReference type="AlphaFoldDB" id="A0A8T0VD05"/>
<organism evidence="1 2">
    <name type="scientific">Panicum virgatum</name>
    <name type="common">Blackwell switchgrass</name>
    <dbReference type="NCBI Taxonomy" id="38727"/>
    <lineage>
        <taxon>Eukaryota</taxon>
        <taxon>Viridiplantae</taxon>
        <taxon>Streptophyta</taxon>
        <taxon>Embryophyta</taxon>
        <taxon>Tracheophyta</taxon>
        <taxon>Spermatophyta</taxon>
        <taxon>Magnoliopsida</taxon>
        <taxon>Liliopsida</taxon>
        <taxon>Poales</taxon>
        <taxon>Poaceae</taxon>
        <taxon>PACMAD clade</taxon>
        <taxon>Panicoideae</taxon>
        <taxon>Panicodae</taxon>
        <taxon>Paniceae</taxon>
        <taxon>Panicinae</taxon>
        <taxon>Panicum</taxon>
        <taxon>Panicum sect. Hiantes</taxon>
    </lineage>
</organism>
<sequence>MFLISINGGGHIISSIKPMAAASPGGHFNQESTRICFMILLRTSSQITNHPQTNLARMRTSCILLIAVALVAQYSDIAMAKKAVEYGHGGSFTPQDCKTLPGRPGQCAPASCSQSCRNDIGIGAVGDCVSGGCQCTYCTPPKSE</sequence>
<reference evidence="1" key="1">
    <citation type="submission" date="2020-05" db="EMBL/GenBank/DDBJ databases">
        <title>WGS assembly of Panicum virgatum.</title>
        <authorList>
            <person name="Lovell J.T."/>
            <person name="Jenkins J."/>
            <person name="Shu S."/>
            <person name="Juenger T.E."/>
            <person name="Schmutz J."/>
        </authorList>
    </citation>
    <scope>NUCLEOTIDE SEQUENCE</scope>
    <source>
        <strain evidence="1">AP13</strain>
    </source>
</reference>
<gene>
    <name evidence="1" type="ORF">PVAP13_2NG286300</name>
</gene>
<accession>A0A8T0VD05</accession>
<protein>
    <submittedName>
        <fullName evidence="1">Uncharacterized protein</fullName>
    </submittedName>
</protein>
<evidence type="ECO:0000313" key="1">
    <source>
        <dbReference type="EMBL" id="KAG2633090.1"/>
    </source>
</evidence>
<proteinExistence type="predicted"/>
<name>A0A8T0VD05_PANVG</name>
<dbReference type="EMBL" id="CM029040">
    <property type="protein sequence ID" value="KAG2633090.1"/>
    <property type="molecule type" value="Genomic_DNA"/>
</dbReference>
<dbReference type="Proteomes" id="UP000823388">
    <property type="component" value="Chromosome 2N"/>
</dbReference>